<dbReference type="EMBL" id="LJIG01022616">
    <property type="protein sequence ID" value="KRT79607.1"/>
    <property type="molecule type" value="Genomic_DNA"/>
</dbReference>
<dbReference type="InterPro" id="IPR013783">
    <property type="entry name" value="Ig-like_fold"/>
</dbReference>
<evidence type="ECO:0000313" key="1">
    <source>
        <dbReference type="EMBL" id="KRT79607.1"/>
    </source>
</evidence>
<accession>A0A0T6AYB6</accession>
<dbReference type="AlphaFoldDB" id="A0A0T6AYB6"/>
<dbReference type="PANTHER" id="PTHR46127">
    <property type="entry name" value="CILIA- AND FLAGELLA-ASSOCIATED PROTEIN 65"/>
    <property type="match status" value="1"/>
</dbReference>
<dbReference type="OrthoDB" id="415597at2759"/>
<dbReference type="Gene3D" id="2.60.40.10">
    <property type="entry name" value="Immunoglobulins"/>
    <property type="match status" value="1"/>
</dbReference>
<keyword evidence="2" id="KW-1185">Reference proteome</keyword>
<proteinExistence type="predicted"/>
<organism evidence="1 2">
    <name type="scientific">Oryctes borbonicus</name>
    <dbReference type="NCBI Taxonomy" id="1629725"/>
    <lineage>
        <taxon>Eukaryota</taxon>
        <taxon>Metazoa</taxon>
        <taxon>Ecdysozoa</taxon>
        <taxon>Arthropoda</taxon>
        <taxon>Hexapoda</taxon>
        <taxon>Insecta</taxon>
        <taxon>Pterygota</taxon>
        <taxon>Neoptera</taxon>
        <taxon>Endopterygota</taxon>
        <taxon>Coleoptera</taxon>
        <taxon>Polyphaga</taxon>
        <taxon>Scarabaeiformia</taxon>
        <taxon>Scarabaeidae</taxon>
        <taxon>Dynastinae</taxon>
        <taxon>Oryctes</taxon>
    </lineage>
</organism>
<evidence type="ECO:0000313" key="2">
    <source>
        <dbReference type="Proteomes" id="UP000051574"/>
    </source>
</evidence>
<reference evidence="1 2" key="1">
    <citation type="submission" date="2015-09" db="EMBL/GenBank/DDBJ databases">
        <title>Draft genome of the scarab beetle Oryctes borbonicus.</title>
        <authorList>
            <person name="Meyer J.M."/>
            <person name="Markov G.V."/>
            <person name="Baskaran P."/>
            <person name="Herrmann M."/>
            <person name="Sommer R.J."/>
            <person name="Roedelsperger C."/>
        </authorList>
    </citation>
    <scope>NUCLEOTIDE SEQUENCE [LARGE SCALE GENOMIC DNA]</scope>
    <source>
        <strain evidence="1">OB123</strain>
        <tissue evidence="1">Whole animal</tissue>
    </source>
</reference>
<sequence length="340" mass="39637">MGLSIPTRCNFRKIEVGVEHTFRFNLFNFGQSKIHYNLIFWDTRKPDFNEQCMSIIPAQGSIKPKGRQEILLLLHCTTAGTFKVNVFYQTRLNRDSPQIVDGDQIHRVFSFKVCASYPTIQIVAINDHNFGPLFSKSALWELFAIDKINNCLKSMKRNETRSVNVCMPDSEFTSEPFETVWVLQNVSAFDTHVGLKRIKLCDCRQVQACKKVTFRQFVFDCKHRDIFSMSLSENVFQANVFNTLTLRIKYQDVGITHLCYEWTFSHNRKLNCNVFINTLANSVQWPSKYLTNFYMKMGSVSLDNDQPPVRVSEKLIKQTNWNNNLAPRLFWFINFKLSAN</sequence>
<dbReference type="PANTHER" id="PTHR46127:SF1">
    <property type="entry name" value="CILIA- AND FLAGELLA-ASSOCIATED PROTEIN 65"/>
    <property type="match status" value="1"/>
</dbReference>
<dbReference type="Proteomes" id="UP000051574">
    <property type="component" value="Unassembled WGS sequence"/>
</dbReference>
<dbReference type="InterPro" id="IPR052614">
    <property type="entry name" value="CFAP65"/>
</dbReference>
<protein>
    <submittedName>
        <fullName evidence="1">Uncharacterized protein</fullName>
    </submittedName>
</protein>
<gene>
    <name evidence="1" type="ORF">AMK59_7460</name>
</gene>
<name>A0A0T6AYB6_9SCAR</name>
<comment type="caution">
    <text evidence="1">The sequence shown here is derived from an EMBL/GenBank/DDBJ whole genome shotgun (WGS) entry which is preliminary data.</text>
</comment>